<feature type="domain" description="Ribosomal RNA methyltransferase FtsJ" evidence="7">
    <location>
        <begin position="146"/>
        <end position="287"/>
    </location>
</feature>
<comment type="caution">
    <text evidence="8">The sequence shown here is derived from an EMBL/GenBank/DDBJ whole genome shotgun (WGS) entry which is preliminary data.</text>
</comment>
<dbReference type="GO" id="GO:0005739">
    <property type="term" value="C:mitochondrion"/>
    <property type="evidence" value="ECO:0007669"/>
    <property type="project" value="TreeGrafter"/>
</dbReference>
<dbReference type="GO" id="GO:0008650">
    <property type="term" value="F:rRNA (uridine-2'-O-)-methyltransferase activity"/>
    <property type="evidence" value="ECO:0007669"/>
    <property type="project" value="TreeGrafter"/>
</dbReference>
<keyword evidence="9" id="KW-1185">Reference proteome</keyword>
<dbReference type="EMBL" id="JAACJP010000021">
    <property type="protein sequence ID" value="KAF5378109.1"/>
    <property type="molecule type" value="Genomic_DNA"/>
</dbReference>
<evidence type="ECO:0000256" key="5">
    <source>
        <dbReference type="ARBA" id="ARBA00022691"/>
    </source>
</evidence>
<keyword evidence="5" id="KW-0949">S-adenosyl-L-methionine</keyword>
<comment type="similarity">
    <text evidence="1">Belongs to the class I-like SAM-binding methyltransferase superfamily. RNA methyltransferase RlmE family.</text>
</comment>
<dbReference type="InterPro" id="IPR050082">
    <property type="entry name" value="RNA_methyltr_RlmE"/>
</dbReference>
<protein>
    <recommendedName>
        <fullName evidence="6">rRNA methyltransferase 2, mitochondrial</fullName>
    </recommendedName>
</protein>
<keyword evidence="4" id="KW-0808">Transferase</keyword>
<keyword evidence="2" id="KW-0698">rRNA processing</keyword>
<dbReference type="HAMAP" id="MF_01547">
    <property type="entry name" value="RNA_methyltr_E"/>
    <property type="match status" value="1"/>
</dbReference>
<dbReference type="SUPFAM" id="SSF53335">
    <property type="entry name" value="S-adenosyl-L-methionine-dependent methyltransferases"/>
    <property type="match status" value="1"/>
</dbReference>
<gene>
    <name evidence="8" type="ORF">D9615_007563</name>
</gene>
<evidence type="ECO:0000256" key="6">
    <source>
        <dbReference type="ARBA" id="ARBA00041184"/>
    </source>
</evidence>
<dbReference type="Pfam" id="PF01728">
    <property type="entry name" value="FtsJ"/>
    <property type="match status" value="2"/>
</dbReference>
<evidence type="ECO:0000256" key="4">
    <source>
        <dbReference type="ARBA" id="ARBA00022679"/>
    </source>
</evidence>
<accession>A0A8H5H7E1</accession>
<evidence type="ECO:0000313" key="8">
    <source>
        <dbReference type="EMBL" id="KAF5378109.1"/>
    </source>
</evidence>
<dbReference type="InterPro" id="IPR029063">
    <property type="entry name" value="SAM-dependent_MTases_sf"/>
</dbReference>
<dbReference type="OrthoDB" id="20105at2759"/>
<proteinExistence type="inferred from homology"/>
<dbReference type="Gene3D" id="3.40.50.150">
    <property type="entry name" value="Vaccinia Virus protein VP39"/>
    <property type="match status" value="1"/>
</dbReference>
<evidence type="ECO:0000256" key="2">
    <source>
        <dbReference type="ARBA" id="ARBA00022552"/>
    </source>
</evidence>
<reference evidence="8 9" key="1">
    <citation type="journal article" date="2020" name="ISME J.">
        <title>Uncovering the hidden diversity of litter-decomposition mechanisms in mushroom-forming fungi.</title>
        <authorList>
            <person name="Floudas D."/>
            <person name="Bentzer J."/>
            <person name="Ahren D."/>
            <person name="Johansson T."/>
            <person name="Persson P."/>
            <person name="Tunlid A."/>
        </authorList>
    </citation>
    <scope>NUCLEOTIDE SEQUENCE [LARGE SCALE GENOMIC DNA]</scope>
    <source>
        <strain evidence="8 9">CBS 661.87</strain>
    </source>
</reference>
<dbReference type="AlphaFoldDB" id="A0A8H5H7E1"/>
<evidence type="ECO:0000256" key="1">
    <source>
        <dbReference type="ARBA" id="ARBA00009258"/>
    </source>
</evidence>
<dbReference type="Proteomes" id="UP000565441">
    <property type="component" value="Unassembled WGS sequence"/>
</dbReference>
<evidence type="ECO:0000259" key="7">
    <source>
        <dbReference type="Pfam" id="PF01728"/>
    </source>
</evidence>
<name>A0A8H5H7E1_9AGAR</name>
<evidence type="ECO:0000256" key="3">
    <source>
        <dbReference type="ARBA" id="ARBA00022603"/>
    </source>
</evidence>
<evidence type="ECO:0000313" key="9">
    <source>
        <dbReference type="Proteomes" id="UP000565441"/>
    </source>
</evidence>
<dbReference type="PANTHER" id="PTHR10920">
    <property type="entry name" value="RIBOSOMAL RNA METHYLTRANSFERASE"/>
    <property type="match status" value="1"/>
</dbReference>
<feature type="domain" description="Ribosomal RNA methyltransferase FtsJ" evidence="7">
    <location>
        <begin position="40"/>
        <end position="85"/>
    </location>
</feature>
<dbReference type="PANTHER" id="PTHR10920:SF18">
    <property type="entry name" value="RRNA METHYLTRANSFERASE 2, MITOCHONDRIAL"/>
    <property type="match status" value="1"/>
</dbReference>
<keyword evidence="3" id="KW-0489">Methyltransferase</keyword>
<dbReference type="InterPro" id="IPR015507">
    <property type="entry name" value="rRNA-MeTfrase_E"/>
</dbReference>
<dbReference type="InterPro" id="IPR002877">
    <property type="entry name" value="RNA_MeTrfase_FtsJ_dom"/>
</dbReference>
<organism evidence="8 9">
    <name type="scientific">Tricholomella constricta</name>
    <dbReference type="NCBI Taxonomy" id="117010"/>
    <lineage>
        <taxon>Eukaryota</taxon>
        <taxon>Fungi</taxon>
        <taxon>Dikarya</taxon>
        <taxon>Basidiomycota</taxon>
        <taxon>Agaricomycotina</taxon>
        <taxon>Agaricomycetes</taxon>
        <taxon>Agaricomycetidae</taxon>
        <taxon>Agaricales</taxon>
        <taxon>Tricholomatineae</taxon>
        <taxon>Lyophyllaceae</taxon>
        <taxon>Tricholomella</taxon>
    </lineage>
</organism>
<sequence>MLFRPSSVALAKAKSSSTAWLARQFRDPYVKQRLSDPRSYRARSAFKLLEIDNQWDEFLSKPDVKAVVDLGAAPGGWSQVVAGKLGWDEARPHEPTGGLVHGEKSAELTNEHGTWSVPKFPSRRRKQEDLLAFDPLNIDDVDEGAQNEGRGTIVAVDLLRMQPIHGVHCIQGDFLSPEVETLVHGLLSVKGNLEGKVDVILSDMAANASGNDVRDIESSLQICRGVFEFARRNLRSAESIGRRRGGVLLMKHFTHPLLQKFRTEMLMPNFNDVKYIKPGSSRGDSREGASAAVAELYSPQRRKPSQAGHLRTDTPQASGPFYLRVRVCVKGNDEGRRWFKDTYNIELADHHRQDGNVRLRLNPLLKEKNIDAYSCHTAPRRLEGVICDWLIVTQILLGPFVHNGPDYYEEVYDEKMKPVPGVKEEKVKAQLKKEFGIHPCGFKSYYSDWYY</sequence>